<evidence type="ECO:0000256" key="3">
    <source>
        <dbReference type="ARBA" id="ARBA00022692"/>
    </source>
</evidence>
<dbReference type="FunFam" id="3.30.200.20:FF:000125">
    <property type="entry name" value="Protein STRUBBELIG-RECEPTOR FAMILY 8"/>
    <property type="match status" value="1"/>
</dbReference>
<name>A0AA86S6Q5_9FABA</name>
<dbReference type="PANTHER" id="PTHR48056:SF44">
    <property type="entry name" value="RECEPTOR PROTEIN KINASE CLAVATA1"/>
    <property type="match status" value="1"/>
</dbReference>
<sequence>MVEGKAETLFGVSMSEVVQAQLRVLVKEERVKCRGPGNVEENKAAEQSVSVSISMHFGQREPYLLFSHSTPIFYTCLISTLFASDCQRLKTVSLDEMGRWNSDLNLHICKCIFSMLIFCATFCVGDTDPLDVAAINSLYVALGSPPLEGWKAIGGDPCLEEWQGVSCVFSNITALRLGGMNLSGQLGSNLDFPSIIELDLSNNQIGGAIPSTLSPTLRNLSLSANQLNGSIPDALSSLTQLSDLSLKDNHLNGQIPDAFPQLTGLMNMDLSGNNLSGQLPPSMGNLSSLVTLHLQHNQLSGTLFVLQDLPLQDLNIENNIFSGPIPPELLSMPNFRKDGNPFNTTVIPSPPAASPAPVAMAPSPEKSPWKVANNPSATTIKAPIPAIAERSFKTKKLVWIVAAGFLLFIALGVCLLMLWCFKRRSENKSYKKHNMNVYKRSLHKYTSNDSPFEATDDEKKGWCSKLPPLQPAPPHQLPIIPGENLLINRTISGNATKRQIVTNFIQVYTVSSLQQYTNSFSQENYIGEGMLGPVYRAELPDGKSLAIRKLNASASASMGQNHEQFLQLASSISKIQHANIVKLMGYCSEYSQRLLVYEYCSNGTLRDALHTDDKLQIKLSWDDRIQVSLGAARALEYLHDYFQPPIVHRNFTSANILLNDKLEVKVSDCGLGSLLSSGSSSKFSGHQLTANGYSAPEYEYGSYTLQSDVFSFGVVMLELLTGRKSYDSSLPRGEQFLVKWAVPQLHDIDALSKMVDPSLNGEYPKKSLSRFADIISSCIQHEPEFRPAMSEIVQDLLRMM</sequence>
<evidence type="ECO:0000313" key="13">
    <source>
        <dbReference type="Proteomes" id="UP001189624"/>
    </source>
</evidence>
<dbReference type="Gene3D" id="3.30.200.20">
    <property type="entry name" value="Phosphorylase Kinase, domain 1"/>
    <property type="match status" value="1"/>
</dbReference>
<accession>A0AA86S6Q5</accession>
<dbReference type="Gramene" id="rna-AYBTSS11_LOCUS7449">
    <property type="protein sequence ID" value="CAJ1936378.1"/>
    <property type="gene ID" value="gene-AYBTSS11_LOCUS7449"/>
</dbReference>
<protein>
    <recommendedName>
        <fullName evidence="11">Protein kinase domain-containing protein</fullName>
    </recommendedName>
</protein>
<evidence type="ECO:0000256" key="9">
    <source>
        <dbReference type="ARBA" id="ARBA00023180"/>
    </source>
</evidence>
<dbReference type="InterPro" id="IPR001611">
    <property type="entry name" value="Leu-rich_rpt"/>
</dbReference>
<keyword evidence="6 10" id="KW-1133">Transmembrane helix</keyword>
<dbReference type="InterPro" id="IPR050647">
    <property type="entry name" value="Plant_LRR-RLKs"/>
</dbReference>
<keyword evidence="8" id="KW-0675">Receptor</keyword>
<dbReference type="SUPFAM" id="SSF56112">
    <property type="entry name" value="Protein kinase-like (PK-like)"/>
    <property type="match status" value="1"/>
</dbReference>
<dbReference type="Pfam" id="PF13855">
    <property type="entry name" value="LRR_8"/>
    <property type="match status" value="1"/>
</dbReference>
<dbReference type="InterPro" id="IPR032675">
    <property type="entry name" value="LRR_dom_sf"/>
</dbReference>
<evidence type="ECO:0000313" key="12">
    <source>
        <dbReference type="EMBL" id="CAJ1936378.1"/>
    </source>
</evidence>
<evidence type="ECO:0000256" key="6">
    <source>
        <dbReference type="ARBA" id="ARBA00022989"/>
    </source>
</evidence>
<dbReference type="Gene3D" id="1.10.510.10">
    <property type="entry name" value="Transferase(Phosphotransferase) domain 1"/>
    <property type="match status" value="1"/>
</dbReference>
<evidence type="ECO:0000256" key="5">
    <source>
        <dbReference type="ARBA" id="ARBA00022737"/>
    </source>
</evidence>
<evidence type="ECO:0000256" key="1">
    <source>
        <dbReference type="ARBA" id="ARBA00004370"/>
    </source>
</evidence>
<dbReference type="GO" id="GO:0005524">
    <property type="term" value="F:ATP binding"/>
    <property type="evidence" value="ECO:0007669"/>
    <property type="project" value="InterPro"/>
</dbReference>
<dbReference type="PROSITE" id="PS50011">
    <property type="entry name" value="PROTEIN_KINASE_DOM"/>
    <property type="match status" value="1"/>
</dbReference>
<dbReference type="GO" id="GO:0004672">
    <property type="term" value="F:protein kinase activity"/>
    <property type="evidence" value="ECO:0007669"/>
    <property type="project" value="InterPro"/>
</dbReference>
<dbReference type="SUPFAM" id="SSF52058">
    <property type="entry name" value="L domain-like"/>
    <property type="match status" value="1"/>
</dbReference>
<dbReference type="FunFam" id="1.10.510.10:FF:000095">
    <property type="entry name" value="protein STRUBBELIG-RECEPTOR FAMILY 8"/>
    <property type="match status" value="1"/>
</dbReference>
<evidence type="ECO:0000256" key="2">
    <source>
        <dbReference type="ARBA" id="ARBA00022614"/>
    </source>
</evidence>
<reference evidence="12" key="1">
    <citation type="submission" date="2023-10" db="EMBL/GenBank/DDBJ databases">
        <authorList>
            <person name="Domelevo Entfellner J.-B."/>
        </authorList>
    </citation>
    <scope>NUCLEOTIDE SEQUENCE</scope>
</reference>
<dbReference type="InterPro" id="IPR011009">
    <property type="entry name" value="Kinase-like_dom_sf"/>
</dbReference>
<dbReference type="InterPro" id="IPR000719">
    <property type="entry name" value="Prot_kinase_dom"/>
</dbReference>
<dbReference type="GO" id="GO:0033612">
    <property type="term" value="F:receptor serine/threonine kinase binding"/>
    <property type="evidence" value="ECO:0007669"/>
    <property type="project" value="TreeGrafter"/>
</dbReference>
<evidence type="ECO:0000256" key="8">
    <source>
        <dbReference type="ARBA" id="ARBA00023170"/>
    </source>
</evidence>
<dbReference type="InterPro" id="IPR001245">
    <property type="entry name" value="Ser-Thr/Tyr_kinase_cat_dom"/>
</dbReference>
<keyword evidence="5" id="KW-0677">Repeat</keyword>
<gene>
    <name evidence="12" type="ORF">AYBTSS11_LOCUS7449</name>
</gene>
<comment type="subcellular location">
    <subcellularLocation>
        <location evidence="1">Membrane</location>
    </subcellularLocation>
</comment>
<evidence type="ECO:0000256" key="10">
    <source>
        <dbReference type="SAM" id="Phobius"/>
    </source>
</evidence>
<evidence type="ECO:0000256" key="7">
    <source>
        <dbReference type="ARBA" id="ARBA00023136"/>
    </source>
</evidence>
<dbReference type="AlphaFoldDB" id="A0AA86S6Q5"/>
<organism evidence="12 13">
    <name type="scientific">Sphenostylis stenocarpa</name>
    <dbReference type="NCBI Taxonomy" id="92480"/>
    <lineage>
        <taxon>Eukaryota</taxon>
        <taxon>Viridiplantae</taxon>
        <taxon>Streptophyta</taxon>
        <taxon>Embryophyta</taxon>
        <taxon>Tracheophyta</taxon>
        <taxon>Spermatophyta</taxon>
        <taxon>Magnoliopsida</taxon>
        <taxon>eudicotyledons</taxon>
        <taxon>Gunneridae</taxon>
        <taxon>Pentapetalae</taxon>
        <taxon>rosids</taxon>
        <taxon>fabids</taxon>
        <taxon>Fabales</taxon>
        <taxon>Fabaceae</taxon>
        <taxon>Papilionoideae</taxon>
        <taxon>50 kb inversion clade</taxon>
        <taxon>NPAAA clade</taxon>
        <taxon>indigoferoid/millettioid clade</taxon>
        <taxon>Phaseoleae</taxon>
        <taxon>Sphenostylis</taxon>
    </lineage>
</organism>
<proteinExistence type="predicted"/>
<feature type="domain" description="Protein kinase" evidence="11">
    <location>
        <begin position="520"/>
        <end position="800"/>
    </location>
</feature>
<keyword evidence="3 10" id="KW-0812">Transmembrane</keyword>
<dbReference type="EMBL" id="OY731400">
    <property type="protein sequence ID" value="CAJ1936378.1"/>
    <property type="molecule type" value="Genomic_DNA"/>
</dbReference>
<dbReference type="Proteomes" id="UP001189624">
    <property type="component" value="Chromosome 3"/>
</dbReference>
<evidence type="ECO:0000259" key="11">
    <source>
        <dbReference type="PROSITE" id="PS50011"/>
    </source>
</evidence>
<dbReference type="Pfam" id="PF00560">
    <property type="entry name" value="LRR_1"/>
    <property type="match status" value="2"/>
</dbReference>
<dbReference type="Pfam" id="PF07714">
    <property type="entry name" value="PK_Tyr_Ser-Thr"/>
    <property type="match status" value="1"/>
</dbReference>
<keyword evidence="9" id="KW-0325">Glycoprotein</keyword>
<dbReference type="FunFam" id="3.80.10.10:FF:000062">
    <property type="entry name" value="protein STRUBBELIG-RECEPTOR FAMILY 3"/>
    <property type="match status" value="1"/>
</dbReference>
<dbReference type="Gene3D" id="3.80.10.10">
    <property type="entry name" value="Ribonuclease Inhibitor"/>
    <property type="match status" value="1"/>
</dbReference>
<evidence type="ECO:0000256" key="4">
    <source>
        <dbReference type="ARBA" id="ARBA00022729"/>
    </source>
</evidence>
<dbReference type="PANTHER" id="PTHR48056">
    <property type="entry name" value="LRR RECEPTOR-LIKE SERINE/THREONINE-PROTEIN KINASE-RELATED"/>
    <property type="match status" value="1"/>
</dbReference>
<dbReference type="GO" id="GO:0016020">
    <property type="term" value="C:membrane"/>
    <property type="evidence" value="ECO:0007669"/>
    <property type="project" value="UniProtKB-SubCell"/>
</dbReference>
<keyword evidence="2" id="KW-0433">Leucine-rich repeat</keyword>
<feature type="transmembrane region" description="Helical" evidence="10">
    <location>
        <begin position="397"/>
        <end position="421"/>
    </location>
</feature>
<keyword evidence="4" id="KW-0732">Signal</keyword>
<keyword evidence="7 10" id="KW-0472">Membrane</keyword>
<keyword evidence="13" id="KW-1185">Reference proteome</keyword>